<dbReference type="EMBL" id="CCBB010000001">
    <property type="protein sequence ID" value="CDO07758.1"/>
    <property type="molecule type" value="Genomic_DNA"/>
</dbReference>
<dbReference type="InterPro" id="IPR041375">
    <property type="entry name" value="VapC45_PIN-like"/>
</dbReference>
<name>W9AQJ4_MYCCO</name>
<reference evidence="2" key="2">
    <citation type="submission" date="2014-03" db="EMBL/GenBank/DDBJ databases">
        <authorList>
            <person name="Urmite Genomes"/>
        </authorList>
    </citation>
    <scope>NUCLEOTIDE SEQUENCE</scope>
    <source>
        <strain evidence="2">DSM 44829</strain>
    </source>
</reference>
<evidence type="ECO:0000313" key="2">
    <source>
        <dbReference type="EMBL" id="CDO07758.1"/>
    </source>
</evidence>
<accession>W9AQJ4</accession>
<proteinExistence type="predicted"/>
<keyword evidence="3" id="KW-1185">Reference proteome</keyword>
<dbReference type="Proteomes" id="UP000028870">
    <property type="component" value="Unassembled WGS sequence"/>
</dbReference>
<dbReference type="Pfam" id="PF18478">
    <property type="entry name" value="PIN_10"/>
    <property type="match status" value="1"/>
</dbReference>
<sequence>MDVEQVTYVVDENLLRLGNGLVAVRRDTARFSRPPVHELLYAGILDRDWIPVVGERGWTVITNDRRLRTRPTEANLAITHKLKVVHLHGEVGNRPAWEQLVRLTTRWEAVERQTAIDGPWWLSLRRDRAVVMRYEPGAPERV</sequence>
<reference evidence="2" key="1">
    <citation type="submission" date="2014-03" db="EMBL/GenBank/DDBJ databases">
        <title>Draft Genome Sequence of Mycobacterium cosmeticum DSM 44829.</title>
        <authorList>
            <person name="Croce O."/>
            <person name="Robert C."/>
            <person name="Raoult D."/>
            <person name="Drancourt M."/>
        </authorList>
    </citation>
    <scope>NUCLEOTIDE SEQUENCE [LARGE SCALE GENOMIC DNA]</scope>
    <source>
        <strain evidence="2">DSM 44829</strain>
    </source>
</reference>
<dbReference type="RefSeq" id="WP_024452257.1">
    <property type="nucleotide sequence ID" value="NZ_CCBB010000001.1"/>
</dbReference>
<dbReference type="OrthoDB" id="3828387at2"/>
<dbReference type="AlphaFoldDB" id="W9AQJ4"/>
<comment type="caution">
    <text evidence="2">The sequence shown here is derived from an EMBL/GenBank/DDBJ whole genome shotgun (WGS) entry which is preliminary data.</text>
</comment>
<organism evidence="2 3">
    <name type="scientific">Mycolicibacterium cosmeticum</name>
    <dbReference type="NCBI Taxonomy" id="258533"/>
    <lineage>
        <taxon>Bacteria</taxon>
        <taxon>Bacillati</taxon>
        <taxon>Actinomycetota</taxon>
        <taxon>Actinomycetes</taxon>
        <taxon>Mycobacteriales</taxon>
        <taxon>Mycobacteriaceae</taxon>
        <taxon>Mycolicibacterium</taxon>
    </lineage>
</organism>
<dbReference type="eggNOG" id="ENOG502ZMEC">
    <property type="taxonomic scope" value="Bacteria"/>
</dbReference>
<gene>
    <name evidence="2" type="ORF">BN977_02570</name>
</gene>
<evidence type="ECO:0000259" key="1">
    <source>
        <dbReference type="Pfam" id="PF18478"/>
    </source>
</evidence>
<evidence type="ECO:0000313" key="3">
    <source>
        <dbReference type="Proteomes" id="UP000028870"/>
    </source>
</evidence>
<protein>
    <recommendedName>
        <fullName evidence="1">VapC45 PIN like domain-containing protein</fullName>
    </recommendedName>
</protein>
<feature type="domain" description="VapC45 PIN like" evidence="1">
    <location>
        <begin position="8"/>
        <end position="88"/>
    </location>
</feature>